<organism evidence="1 2">
    <name type="scientific">Cuscuta campestris</name>
    <dbReference type="NCBI Taxonomy" id="132261"/>
    <lineage>
        <taxon>Eukaryota</taxon>
        <taxon>Viridiplantae</taxon>
        <taxon>Streptophyta</taxon>
        <taxon>Embryophyta</taxon>
        <taxon>Tracheophyta</taxon>
        <taxon>Spermatophyta</taxon>
        <taxon>Magnoliopsida</taxon>
        <taxon>eudicotyledons</taxon>
        <taxon>Gunneridae</taxon>
        <taxon>Pentapetalae</taxon>
        <taxon>asterids</taxon>
        <taxon>lamiids</taxon>
        <taxon>Solanales</taxon>
        <taxon>Convolvulaceae</taxon>
        <taxon>Cuscuteae</taxon>
        <taxon>Cuscuta</taxon>
        <taxon>Cuscuta subgen. Grammica</taxon>
        <taxon>Cuscuta sect. Cleistogrammica</taxon>
    </lineage>
</organism>
<reference evidence="1 2" key="1">
    <citation type="submission" date="2018-04" db="EMBL/GenBank/DDBJ databases">
        <authorList>
            <person name="Vogel A."/>
        </authorList>
    </citation>
    <scope>NUCLEOTIDE SEQUENCE [LARGE SCALE GENOMIC DNA]</scope>
</reference>
<sequence length="181" mass="19654">MAFELGDAKLVEDKALVVEHPILATIVRHIVALEGEAGDAPKLLHGELDRRALDERVEHVVLTPEVGVEGPDQCRVDLLARPGDERPKAGLMKLRVEVIVALQFRVALRDDSWGRHNPFGEKGEKSGALLLGIEPEVRPIAVVEAFFGGRGWSPGFGLGFSGSACPVLVFAHSEEISKKRV</sequence>
<evidence type="ECO:0000313" key="1">
    <source>
        <dbReference type="EMBL" id="VFQ98547.1"/>
    </source>
</evidence>
<proteinExistence type="predicted"/>
<evidence type="ECO:0000313" key="2">
    <source>
        <dbReference type="Proteomes" id="UP000595140"/>
    </source>
</evidence>
<keyword evidence="2" id="KW-1185">Reference proteome</keyword>
<dbReference type="Proteomes" id="UP000595140">
    <property type="component" value="Unassembled WGS sequence"/>
</dbReference>
<dbReference type="AlphaFoldDB" id="A0A484NDD5"/>
<name>A0A484NDD5_9ASTE</name>
<protein>
    <submittedName>
        <fullName evidence="1">Uncharacterized protein</fullName>
    </submittedName>
</protein>
<gene>
    <name evidence="1" type="ORF">CCAM_LOCUS40323</name>
</gene>
<accession>A0A484NDD5</accession>
<dbReference type="EMBL" id="OOIL02006603">
    <property type="protein sequence ID" value="VFQ98547.1"/>
    <property type="molecule type" value="Genomic_DNA"/>
</dbReference>